<evidence type="ECO:0008006" key="2">
    <source>
        <dbReference type="Google" id="ProtNLM"/>
    </source>
</evidence>
<dbReference type="AlphaFoldDB" id="A0A644SU76"/>
<accession>A0A644SU76</accession>
<protein>
    <recommendedName>
        <fullName evidence="2">DUF2100 domain-containing protein</fullName>
    </recommendedName>
</protein>
<sequence length="226" mass="25862">MKDLRLKQAQSLLKKSAANSEENFKLKSPNASDINLKRFENIFKDLIAAEDFIYSSLPKHQLSKEEAEKFTKFLISARKNIDSILVDFNVIEKKEEKIDISNLTENILFITSKNNFKKTLKKLGVDVQRIIVASVPLNVLDIKEINPKIPESALKGIETRVKHIHNDINRKKSSLHPEKVIVLAENDLNGQLLGKRAEEIYDAIIYLSDNLKDLNDIELIRLIEDS</sequence>
<organism evidence="1">
    <name type="scientific">bioreactor metagenome</name>
    <dbReference type="NCBI Taxonomy" id="1076179"/>
    <lineage>
        <taxon>unclassified sequences</taxon>
        <taxon>metagenomes</taxon>
        <taxon>ecological metagenomes</taxon>
    </lineage>
</organism>
<dbReference type="Pfam" id="PF09873">
    <property type="entry name" value="SepCysE"/>
    <property type="match status" value="1"/>
</dbReference>
<dbReference type="EMBL" id="VSSQ01000006">
    <property type="protein sequence ID" value="MPL58185.1"/>
    <property type="molecule type" value="Genomic_DNA"/>
</dbReference>
<evidence type="ECO:0000313" key="1">
    <source>
        <dbReference type="EMBL" id="MPL58185.1"/>
    </source>
</evidence>
<gene>
    <name evidence="1" type="ORF">SDC9_03716</name>
</gene>
<comment type="caution">
    <text evidence="1">The sequence shown here is derived from an EMBL/GenBank/DDBJ whole genome shotgun (WGS) entry which is preliminary data.</text>
</comment>
<dbReference type="InterPro" id="IPR016736">
    <property type="entry name" value="MJ1481-like"/>
</dbReference>
<reference evidence="1" key="1">
    <citation type="submission" date="2019-08" db="EMBL/GenBank/DDBJ databases">
        <authorList>
            <person name="Kucharzyk K."/>
            <person name="Murdoch R.W."/>
            <person name="Higgins S."/>
            <person name="Loffler F."/>
        </authorList>
    </citation>
    <scope>NUCLEOTIDE SEQUENCE</scope>
</reference>
<name>A0A644SU76_9ZZZZ</name>
<proteinExistence type="predicted"/>